<protein>
    <recommendedName>
        <fullName evidence="4">Class I SAM-dependent methyltransferase</fullName>
    </recommendedName>
</protein>
<proteinExistence type="predicted"/>
<evidence type="ECO:0000313" key="2">
    <source>
        <dbReference type="EMBL" id="MFD2415348.1"/>
    </source>
</evidence>
<dbReference type="EMBL" id="JBHUKR010000004">
    <property type="protein sequence ID" value="MFD2415348.1"/>
    <property type="molecule type" value="Genomic_DNA"/>
</dbReference>
<keyword evidence="3" id="KW-1185">Reference proteome</keyword>
<feature type="compositionally biased region" description="Polar residues" evidence="1">
    <location>
        <begin position="81"/>
        <end position="90"/>
    </location>
</feature>
<evidence type="ECO:0000313" key="3">
    <source>
        <dbReference type="Proteomes" id="UP001597417"/>
    </source>
</evidence>
<feature type="region of interest" description="Disordered" evidence="1">
    <location>
        <begin position="184"/>
        <end position="223"/>
    </location>
</feature>
<feature type="region of interest" description="Disordered" evidence="1">
    <location>
        <begin position="1"/>
        <end position="91"/>
    </location>
</feature>
<name>A0ABW5FK27_9PSEU</name>
<comment type="caution">
    <text evidence="2">The sequence shown here is derived from an EMBL/GenBank/DDBJ whole genome shotgun (WGS) entry which is preliminary data.</text>
</comment>
<gene>
    <name evidence="2" type="ORF">ACFSXZ_03295</name>
</gene>
<evidence type="ECO:0008006" key="4">
    <source>
        <dbReference type="Google" id="ProtNLM"/>
    </source>
</evidence>
<evidence type="ECO:0000256" key="1">
    <source>
        <dbReference type="SAM" id="MobiDB-lite"/>
    </source>
</evidence>
<accession>A0ABW5FK27</accession>
<reference evidence="3" key="1">
    <citation type="journal article" date="2019" name="Int. J. Syst. Evol. Microbiol.">
        <title>The Global Catalogue of Microorganisms (GCM) 10K type strain sequencing project: providing services to taxonomists for standard genome sequencing and annotation.</title>
        <authorList>
            <consortium name="The Broad Institute Genomics Platform"/>
            <consortium name="The Broad Institute Genome Sequencing Center for Infectious Disease"/>
            <person name="Wu L."/>
            <person name="Ma J."/>
        </authorList>
    </citation>
    <scope>NUCLEOTIDE SEQUENCE [LARGE SCALE GENOMIC DNA]</scope>
    <source>
        <strain evidence="3">CGMCC 4.7645</strain>
    </source>
</reference>
<organism evidence="2 3">
    <name type="scientific">Amycolatopsis pigmentata</name>
    <dbReference type="NCBI Taxonomy" id="450801"/>
    <lineage>
        <taxon>Bacteria</taxon>
        <taxon>Bacillati</taxon>
        <taxon>Actinomycetota</taxon>
        <taxon>Actinomycetes</taxon>
        <taxon>Pseudonocardiales</taxon>
        <taxon>Pseudonocardiaceae</taxon>
        <taxon>Amycolatopsis</taxon>
    </lineage>
</organism>
<dbReference type="Proteomes" id="UP001597417">
    <property type="component" value="Unassembled WGS sequence"/>
</dbReference>
<sequence length="367" mass="38889">MSSAPRTDADAHLVTPEVPVTHPDRRAPRRPARRSDSTRPATPRSGTRRSVERRPYPTAPTTTRISPAKPTTRTGRARSHGPSSTPTPATVWTAGPAPIDLDATWPTPIITKIVTSFSAPGARVLLLPWPTVDPVTRDTPTPTQAHAAEAIDHATGTESEDEVTAALAAIEDLDRTGHVIRIPADPTTAGPTTHPSWTELVGDPHRSPAASEQPSRSSGGEILDSATDFDLAITSLRPEQRSDAVSDLVALYAARRLRSGGVLALLTRCDWTRGELIDPSGTIVAAGQNADLLYLQHIVALHVPVANGHLVTDTEGPTAAAEHALAEHRAAVRRLPAPHRRVHSDVLVFVSAQLGPSGRTCAAGAVR</sequence>
<dbReference type="RefSeq" id="WP_378261067.1">
    <property type="nucleotide sequence ID" value="NZ_JBHUKR010000004.1"/>
</dbReference>